<keyword evidence="5 7" id="KW-0472">Membrane</keyword>
<evidence type="ECO:0000256" key="5">
    <source>
        <dbReference type="ARBA" id="ARBA00023136"/>
    </source>
</evidence>
<name>A0A2K8P4I0_9MOLU</name>
<accession>A0A2K8P4I0</accession>
<feature type="domain" description="ABC3 transporter permease C-terminal" evidence="8">
    <location>
        <begin position="1292"/>
        <end position="1410"/>
    </location>
</feature>
<feature type="transmembrane region" description="Helical" evidence="7">
    <location>
        <begin position="578"/>
        <end position="602"/>
    </location>
</feature>
<feature type="transmembrane region" description="Helical" evidence="7">
    <location>
        <begin position="1289"/>
        <end position="1313"/>
    </location>
</feature>
<evidence type="ECO:0000259" key="8">
    <source>
        <dbReference type="Pfam" id="PF02687"/>
    </source>
</evidence>
<feature type="transmembrane region" description="Helical" evidence="7">
    <location>
        <begin position="1383"/>
        <end position="1401"/>
    </location>
</feature>
<keyword evidence="10" id="KW-1185">Reference proteome</keyword>
<evidence type="ECO:0000313" key="10">
    <source>
        <dbReference type="Proteomes" id="UP000232223"/>
    </source>
</evidence>
<evidence type="ECO:0000256" key="3">
    <source>
        <dbReference type="ARBA" id="ARBA00022692"/>
    </source>
</evidence>
<dbReference type="PANTHER" id="PTHR30572">
    <property type="entry name" value="MEMBRANE COMPONENT OF TRANSPORTER-RELATED"/>
    <property type="match status" value="1"/>
</dbReference>
<feature type="transmembrane region" description="Helical" evidence="7">
    <location>
        <begin position="1333"/>
        <end position="1363"/>
    </location>
</feature>
<proteinExistence type="inferred from homology"/>
<comment type="subcellular location">
    <subcellularLocation>
        <location evidence="1">Cell membrane</location>
        <topology evidence="1">Multi-pass membrane protein</topology>
    </subcellularLocation>
</comment>
<dbReference type="InterPro" id="IPR050250">
    <property type="entry name" value="Macrolide_Exporter_MacB"/>
</dbReference>
<feature type="transmembrane region" description="Helical" evidence="7">
    <location>
        <begin position="693"/>
        <end position="713"/>
    </location>
</feature>
<comment type="similarity">
    <text evidence="6">Belongs to the ABC-4 integral membrane protein family.</text>
</comment>
<feature type="transmembrane region" description="Helical" evidence="7">
    <location>
        <begin position="522"/>
        <end position="544"/>
    </location>
</feature>
<evidence type="ECO:0000256" key="1">
    <source>
        <dbReference type="ARBA" id="ARBA00004651"/>
    </source>
</evidence>
<evidence type="ECO:0000256" key="6">
    <source>
        <dbReference type="ARBA" id="ARBA00038076"/>
    </source>
</evidence>
<keyword evidence="3 7" id="KW-0812">Transmembrane</keyword>
<evidence type="ECO:0000256" key="4">
    <source>
        <dbReference type="ARBA" id="ARBA00022989"/>
    </source>
</evidence>
<keyword evidence="4 7" id="KW-1133">Transmembrane helix</keyword>
<evidence type="ECO:0000256" key="7">
    <source>
        <dbReference type="SAM" id="Phobius"/>
    </source>
</evidence>
<sequence length="1418" mass="163498">MILMNKIMKSYLKTFFKNWLSTLFMIIFIVTLAASVIGMLATPLQIYSKMHSAQKENIAYDSNFSSADKDMLYSEEFITSYAKEYLDPEFIKLLNAKLWAGSSESNKKDNEYYADWTKLSAEEKERMTLQVNSSLKRYRLSSNSTAFELQYKNEENYQSVFSFPTPQEIFQYHVKKSLELGLYDLDIFLQNDEETNIYSSVSSIGFSILFRIFNFAYTNGINFNIPSNVTINKLEDLIAIVNKSIASWKPKSVKISSYTAFNSEYSKLLADEKYQHDDRILLFNKILNNENNKSNYKIDINKNFLFKKSETGVLTSSQTFEIRTDSTNEFNKVVFDRNSKKSKIPENWGLNKTPEIIISSAYAKQNNIKIGDEIKMPIAKSNNLILSSLLSNKIIQNILPTEYFFANQLTTVKVVGIGQTFDDFVPGSNFSPFSQSMKTYGFIYLNQKFINEFRNYSWNLLNNEASYTLQLKIKNMNDEKGVPFELFTTQDKIKILSNLETNLVPWSETKVAKALENLQIRIIINVVLGSIILVLAFLFINFQLKKEMNETRKQLGIFKSFGYKTSELSWIFSIKTGILFFISLIFGFFISIPIQVFAALAFENTVSISFSTIYISPFFLLFLFVVIPLIFVLISYITTILYIKEPVLSLMSNGKKTKNNIKQGILFKKVFAGERFFNWRLRRAFVRTSKGKFYTVQTLFACASFTYILLFGAQNLMAKMINQSFAVYNEKTDHYYSWWNSNPTLDIIEGTDKFNYKYETNKLSPTYNDYSQYKNTNDYLKKTSSEEYRFRIDAVIQMTNNYFMNLSSIDKKVNFLLPRSEMYFILNNMLNINTKDLDVEEDNINSFIGTIMSYNLNSQDSTFIKAVEEIKETGKTLEKINFSENLNENNILTIASMKSDMVKHIFTKDLSYIYAVKIAQIDLTISALQEIIGKPNQVIQIKDLIAANTTKSYIDNAYEKLYANMLVDKFDMHDTRQRNLVDNWLLTQIDDIFAKDIKEYIPLLVRANFSSMNSVATNVFQSTQLTDFDNYDENDYMLNINNVMYDKKNEVLFDWIGLKQSGQYNDVDVYARLVNTKTDQYGSFENMFNFEEVSNSQMARFNNSAQENAQSNIVNAIIPYSMARNQNIKIDDIIDLKTKTLSPKIIQLRVVGINKAETIKLGSDNIWINSEDFKAKFYEESLPIMFSSLYSKNKMISANTNTSDFMKLFYSIKIIEKNSSILINEDLPIMLDILRPIFKYTNSLSPNIITNLKSVVNPYFLNFSSRTSTISFVINNLVINKATEIVNKVMLIFVLLTTLLLAIILVVIIGIIVEEAKIIILTLQALGYKDKEINWTVMGSYAIGALISFVVAYLGSVIFWKILLNWIAGKFSVYVFMSVDLKTMLITLAVMSVVILFGWYASNKQVKRNPLTQITSLA</sequence>
<feature type="transmembrane region" description="Helical" evidence="7">
    <location>
        <begin position="20"/>
        <end position="41"/>
    </location>
</feature>
<reference evidence="9 10" key="1">
    <citation type="submission" date="2017-11" db="EMBL/GenBank/DDBJ databases">
        <title>Genome sequence of Mesoplasma tabanidae BARC 857 (ATCC 49584).</title>
        <authorList>
            <person name="Lo W.-S."/>
            <person name="Kuo C.-H."/>
        </authorList>
    </citation>
    <scope>NUCLEOTIDE SEQUENCE [LARGE SCALE GENOMIC DNA]</scope>
    <source>
        <strain evidence="9 10">BARC 857</strain>
    </source>
</reference>
<feature type="transmembrane region" description="Helical" evidence="7">
    <location>
        <begin position="614"/>
        <end position="643"/>
    </location>
</feature>
<feature type="domain" description="ABC3 transporter permease C-terminal" evidence="8">
    <location>
        <begin position="527"/>
        <end position="645"/>
    </location>
</feature>
<dbReference type="EMBL" id="CP024969">
    <property type="protein sequence ID" value="ATZ21651.1"/>
    <property type="molecule type" value="Genomic_DNA"/>
</dbReference>
<evidence type="ECO:0000256" key="2">
    <source>
        <dbReference type="ARBA" id="ARBA00022475"/>
    </source>
</evidence>
<dbReference type="Pfam" id="PF02687">
    <property type="entry name" value="FtsX"/>
    <property type="match status" value="2"/>
</dbReference>
<dbReference type="InterPro" id="IPR003838">
    <property type="entry name" value="ABC3_permease_C"/>
</dbReference>
<organism evidence="9 10">
    <name type="scientific">Mesoplasma tabanidae</name>
    <dbReference type="NCBI Taxonomy" id="219745"/>
    <lineage>
        <taxon>Bacteria</taxon>
        <taxon>Bacillati</taxon>
        <taxon>Mycoplasmatota</taxon>
        <taxon>Mollicutes</taxon>
        <taxon>Entomoplasmatales</taxon>
        <taxon>Entomoplasmataceae</taxon>
        <taxon>Mesoplasma</taxon>
    </lineage>
</organism>
<dbReference type="GO" id="GO:0005886">
    <property type="term" value="C:plasma membrane"/>
    <property type="evidence" value="ECO:0007669"/>
    <property type="project" value="UniProtKB-SubCell"/>
</dbReference>
<dbReference type="PANTHER" id="PTHR30572:SF4">
    <property type="entry name" value="ABC TRANSPORTER PERMEASE YTRF"/>
    <property type="match status" value="1"/>
</dbReference>
<gene>
    <name evidence="9" type="ORF">MTABA_v1c04520</name>
</gene>
<dbReference type="Proteomes" id="UP000232223">
    <property type="component" value="Chromosome"/>
</dbReference>
<dbReference type="GO" id="GO:0022857">
    <property type="term" value="F:transmembrane transporter activity"/>
    <property type="evidence" value="ECO:0007669"/>
    <property type="project" value="TreeGrafter"/>
</dbReference>
<evidence type="ECO:0000313" key="9">
    <source>
        <dbReference type="EMBL" id="ATZ21651.1"/>
    </source>
</evidence>
<keyword evidence="2" id="KW-1003">Cell membrane</keyword>
<dbReference type="KEGG" id="mtab:MTABA_v1c04520"/>
<protein>
    <submittedName>
        <fullName evidence="9">ABC transporter permease</fullName>
    </submittedName>
</protein>